<evidence type="ECO:0000313" key="1">
    <source>
        <dbReference type="EMBL" id="VDO94928.1"/>
    </source>
</evidence>
<organism evidence="1 2">
    <name type="scientific">Schistosoma mattheei</name>
    <dbReference type="NCBI Taxonomy" id="31246"/>
    <lineage>
        <taxon>Eukaryota</taxon>
        <taxon>Metazoa</taxon>
        <taxon>Spiralia</taxon>
        <taxon>Lophotrochozoa</taxon>
        <taxon>Platyhelminthes</taxon>
        <taxon>Trematoda</taxon>
        <taxon>Digenea</taxon>
        <taxon>Strigeidida</taxon>
        <taxon>Schistosomatoidea</taxon>
        <taxon>Schistosomatidae</taxon>
        <taxon>Schistosoma</taxon>
    </lineage>
</organism>
<keyword evidence="2" id="KW-1185">Reference proteome</keyword>
<accession>A0A183NMQ0</accession>
<proteinExistence type="predicted"/>
<dbReference type="AlphaFoldDB" id="A0A183NMQ0"/>
<dbReference type="EMBL" id="UZAL01006039">
    <property type="protein sequence ID" value="VDO94928.1"/>
    <property type="molecule type" value="Genomic_DNA"/>
</dbReference>
<gene>
    <name evidence="1" type="ORF">SMTD_LOCUS3386</name>
</gene>
<evidence type="ECO:0000313" key="2">
    <source>
        <dbReference type="Proteomes" id="UP000269396"/>
    </source>
</evidence>
<name>A0A183NMQ0_9TREM</name>
<reference evidence="1 2" key="1">
    <citation type="submission" date="2018-11" db="EMBL/GenBank/DDBJ databases">
        <authorList>
            <consortium name="Pathogen Informatics"/>
        </authorList>
    </citation>
    <scope>NUCLEOTIDE SEQUENCE [LARGE SCALE GENOMIC DNA]</scope>
    <source>
        <strain>Denwood</strain>
        <strain evidence="2">Zambia</strain>
    </source>
</reference>
<dbReference type="Proteomes" id="UP000269396">
    <property type="component" value="Unassembled WGS sequence"/>
</dbReference>
<protein>
    <submittedName>
        <fullName evidence="1">Uncharacterized protein</fullName>
    </submittedName>
</protein>
<feature type="non-terminal residue" evidence="1">
    <location>
        <position position="1"/>
    </location>
</feature>
<sequence>DSLFAVGSCGLSTPEESVTTLVRLINERVTQVIQLQSCESLKSIDLFEDIHWLLLISGHFLVSGPASLTSVLRMGSPWDTQFSIPHQILYLGSNDTVDVINSRRLILMSIAQCPDMNSSWPPDNLPYTHIPSLIMYVSFVFFSHKYFYFERKKRTFLLFLTGCLTNFLNS</sequence>
<dbReference type="STRING" id="31246.A0A183NMQ0"/>